<proteinExistence type="predicted"/>
<name>A0ACC0MPZ2_RHOML</name>
<evidence type="ECO:0000313" key="2">
    <source>
        <dbReference type="Proteomes" id="UP001062846"/>
    </source>
</evidence>
<sequence length="107" mass="12244">MADSMISMEKIKAFWHSQVHDEQQWAQNMKVIFRPVNGCDTQIVVWACGEEQLGNGFKDMVSLQKLLFGFLYHPFLCPFPQQKLFRAAGLFAGSILLMRNFGDLMAV</sequence>
<comment type="caution">
    <text evidence="1">The sequence shown here is derived from an EMBL/GenBank/DDBJ whole genome shotgun (WGS) entry which is preliminary data.</text>
</comment>
<accession>A0ACC0MPZ2</accession>
<organism evidence="1 2">
    <name type="scientific">Rhododendron molle</name>
    <name type="common">Chinese azalea</name>
    <name type="synonym">Azalea mollis</name>
    <dbReference type="NCBI Taxonomy" id="49168"/>
    <lineage>
        <taxon>Eukaryota</taxon>
        <taxon>Viridiplantae</taxon>
        <taxon>Streptophyta</taxon>
        <taxon>Embryophyta</taxon>
        <taxon>Tracheophyta</taxon>
        <taxon>Spermatophyta</taxon>
        <taxon>Magnoliopsida</taxon>
        <taxon>eudicotyledons</taxon>
        <taxon>Gunneridae</taxon>
        <taxon>Pentapetalae</taxon>
        <taxon>asterids</taxon>
        <taxon>Ericales</taxon>
        <taxon>Ericaceae</taxon>
        <taxon>Ericoideae</taxon>
        <taxon>Rhodoreae</taxon>
        <taxon>Rhododendron</taxon>
    </lineage>
</organism>
<gene>
    <name evidence="1" type="ORF">RHMOL_Rhmol08G0190500</name>
</gene>
<keyword evidence="2" id="KW-1185">Reference proteome</keyword>
<protein>
    <submittedName>
        <fullName evidence="1">Uncharacterized protein</fullName>
    </submittedName>
</protein>
<dbReference type="Proteomes" id="UP001062846">
    <property type="component" value="Chromosome 8"/>
</dbReference>
<dbReference type="EMBL" id="CM046395">
    <property type="protein sequence ID" value="KAI8543082.1"/>
    <property type="molecule type" value="Genomic_DNA"/>
</dbReference>
<evidence type="ECO:0000313" key="1">
    <source>
        <dbReference type="EMBL" id="KAI8543082.1"/>
    </source>
</evidence>
<reference evidence="1" key="1">
    <citation type="submission" date="2022-02" db="EMBL/GenBank/DDBJ databases">
        <title>Plant Genome Project.</title>
        <authorList>
            <person name="Zhang R.-G."/>
        </authorList>
    </citation>
    <scope>NUCLEOTIDE SEQUENCE</scope>
    <source>
        <strain evidence="1">AT1</strain>
    </source>
</reference>